<evidence type="ECO:0000256" key="1">
    <source>
        <dbReference type="ARBA" id="ARBA00023015"/>
    </source>
</evidence>
<comment type="caution">
    <text evidence="7">The sequence shown here is derived from an EMBL/GenBank/DDBJ whole genome shotgun (WGS) entry which is preliminary data.</text>
</comment>
<keyword evidence="8" id="KW-1185">Reference proteome</keyword>
<dbReference type="Gene3D" id="3.40.50.2300">
    <property type="match status" value="2"/>
</dbReference>
<dbReference type="EMBL" id="JALKCH010000009">
    <property type="protein sequence ID" value="MCK0198205.1"/>
    <property type="molecule type" value="Genomic_DNA"/>
</dbReference>
<evidence type="ECO:0000259" key="5">
    <source>
        <dbReference type="PROSITE" id="PS50932"/>
    </source>
</evidence>
<dbReference type="SUPFAM" id="SSF53822">
    <property type="entry name" value="Periplasmic binding protein-like I"/>
    <property type="match status" value="1"/>
</dbReference>
<protein>
    <submittedName>
        <fullName evidence="7">LacI family transcriptional regulator</fullName>
    </submittedName>
</protein>
<evidence type="ECO:0000256" key="2">
    <source>
        <dbReference type="ARBA" id="ARBA00023125"/>
    </source>
</evidence>
<feature type="region of interest" description="Disordered" evidence="4">
    <location>
        <begin position="324"/>
        <end position="347"/>
    </location>
</feature>
<accession>A0ABT0DE14</accession>
<evidence type="ECO:0000256" key="4">
    <source>
        <dbReference type="SAM" id="MobiDB-lite"/>
    </source>
</evidence>
<proteinExistence type="predicted"/>
<keyword evidence="2" id="KW-0238">DNA-binding</keyword>
<dbReference type="InterPro" id="IPR028082">
    <property type="entry name" value="Peripla_BP_I"/>
</dbReference>
<dbReference type="PANTHER" id="PTHR30146:SF109">
    <property type="entry name" value="HTH-TYPE TRANSCRIPTIONAL REGULATOR GALS"/>
    <property type="match status" value="1"/>
</dbReference>
<evidence type="ECO:0000313" key="8">
    <source>
        <dbReference type="Proteomes" id="UP001203284"/>
    </source>
</evidence>
<sequence>MTPRSPTIRMVAERAGVSLATVSNVLNGKPSVSPDYAARVMEAVEALGYVPDLAASRLRSGKAALAGVVVPDLGNPMFARFVSVLEHVAREDGFDLVVVSSRNDPAEEADRLANIRAWRPSGVIVLPCDGALAARLPAGWTAPIVVADRIPDDGRFDLVAVDNGPAAAQVTRHLAGAGCRTCLVVATSLAISNMRERWEGAQVGAGAMELALAEVGDDPASGVARLSGRLSGTGRPDALFALEQMTSLALYPLLGSLGLVVPADIAYASFDEMEWMRLVTPPLTAARQPVEAMAQAAWTRLRARMAGDAGPPATIRLACTVTLRGSTPPAASPGPALTPSGSGRHRP</sequence>
<dbReference type="Pfam" id="PF13377">
    <property type="entry name" value="Peripla_BP_3"/>
    <property type="match status" value="1"/>
</dbReference>
<gene>
    <name evidence="7" type="ORF">MWN34_14920</name>
</gene>
<dbReference type="PANTHER" id="PTHR30146">
    <property type="entry name" value="LACI-RELATED TRANSCRIPTIONAL REPRESSOR"/>
    <property type="match status" value="1"/>
</dbReference>
<dbReference type="Proteomes" id="UP001203284">
    <property type="component" value="Unassembled WGS sequence"/>
</dbReference>
<dbReference type="Pfam" id="PF00356">
    <property type="entry name" value="LacI"/>
    <property type="match status" value="1"/>
</dbReference>
<evidence type="ECO:0000256" key="3">
    <source>
        <dbReference type="ARBA" id="ARBA00023163"/>
    </source>
</evidence>
<dbReference type="InterPro" id="IPR001387">
    <property type="entry name" value="Cro/C1-type_HTH"/>
</dbReference>
<dbReference type="SUPFAM" id="SSF47413">
    <property type="entry name" value="lambda repressor-like DNA-binding domains"/>
    <property type="match status" value="1"/>
</dbReference>
<feature type="domain" description="HTH lacI-type" evidence="5">
    <location>
        <begin position="6"/>
        <end position="60"/>
    </location>
</feature>
<dbReference type="SMART" id="SM00354">
    <property type="entry name" value="HTH_LACI"/>
    <property type="match status" value="1"/>
</dbReference>
<dbReference type="RefSeq" id="WP_247030102.1">
    <property type="nucleotide sequence ID" value="NZ_JALKCH010000009.1"/>
</dbReference>
<dbReference type="CDD" id="cd01392">
    <property type="entry name" value="HTH_LacI"/>
    <property type="match status" value="1"/>
</dbReference>
<keyword evidence="1" id="KW-0805">Transcription regulation</keyword>
<feature type="compositionally biased region" description="Low complexity" evidence="4">
    <location>
        <begin position="325"/>
        <end position="347"/>
    </location>
</feature>
<evidence type="ECO:0000259" key="6">
    <source>
        <dbReference type="PROSITE" id="PS50943"/>
    </source>
</evidence>
<dbReference type="PROSITE" id="PS50943">
    <property type="entry name" value="HTH_CROC1"/>
    <property type="match status" value="1"/>
</dbReference>
<reference evidence="7 8" key="1">
    <citation type="submission" date="2022-04" db="EMBL/GenBank/DDBJ databases">
        <authorList>
            <person name="Grouzdev D.S."/>
            <person name="Pantiukh K.S."/>
            <person name="Krutkina M.S."/>
        </authorList>
    </citation>
    <scope>NUCLEOTIDE SEQUENCE [LARGE SCALE GENOMIC DNA]</scope>
    <source>
        <strain evidence="7 8">6x-1</strain>
    </source>
</reference>
<keyword evidence="3" id="KW-0804">Transcription</keyword>
<organism evidence="7 8">
    <name type="scientific">Ancylobacter crimeensis</name>
    <dbReference type="NCBI Taxonomy" id="2579147"/>
    <lineage>
        <taxon>Bacteria</taxon>
        <taxon>Pseudomonadati</taxon>
        <taxon>Pseudomonadota</taxon>
        <taxon>Alphaproteobacteria</taxon>
        <taxon>Hyphomicrobiales</taxon>
        <taxon>Xanthobacteraceae</taxon>
        <taxon>Ancylobacter</taxon>
    </lineage>
</organism>
<dbReference type="PROSITE" id="PS50932">
    <property type="entry name" value="HTH_LACI_2"/>
    <property type="match status" value="1"/>
</dbReference>
<name>A0ABT0DE14_9HYPH</name>
<dbReference type="InterPro" id="IPR046335">
    <property type="entry name" value="LacI/GalR-like_sensor"/>
</dbReference>
<evidence type="ECO:0000313" key="7">
    <source>
        <dbReference type="EMBL" id="MCK0198205.1"/>
    </source>
</evidence>
<feature type="domain" description="HTH cro/C1-type" evidence="6">
    <location>
        <begin position="7"/>
        <end position="50"/>
    </location>
</feature>
<dbReference type="Gene3D" id="1.10.260.40">
    <property type="entry name" value="lambda repressor-like DNA-binding domains"/>
    <property type="match status" value="1"/>
</dbReference>
<dbReference type="InterPro" id="IPR010982">
    <property type="entry name" value="Lambda_DNA-bd_dom_sf"/>
</dbReference>
<dbReference type="CDD" id="cd06267">
    <property type="entry name" value="PBP1_LacI_sugar_binding-like"/>
    <property type="match status" value="1"/>
</dbReference>
<dbReference type="InterPro" id="IPR000843">
    <property type="entry name" value="HTH_LacI"/>
</dbReference>